<sequence>MRFREAKIDDIKEIQIVRNSVKENTLSNPDLVSDKDCEEFLFKRGKGWVCEIKNQIVGFAIADLKEDNIWALFINPKFERKGIGSKLQSIMLDWYFENGKENVWLGTAPNTNAEKFYSKSGWIKNGMHGTKEVKFEMSKKQWENIKHSR</sequence>
<dbReference type="SUPFAM" id="SSF55729">
    <property type="entry name" value="Acyl-CoA N-acyltransferases (Nat)"/>
    <property type="match status" value="1"/>
</dbReference>
<dbReference type="PROSITE" id="PS51186">
    <property type="entry name" value="GNAT"/>
    <property type="match status" value="1"/>
</dbReference>
<keyword evidence="2" id="KW-0012">Acyltransferase</keyword>
<evidence type="ECO:0000259" key="1">
    <source>
        <dbReference type="PROSITE" id="PS51186"/>
    </source>
</evidence>
<dbReference type="EMBL" id="JBHMFE010000015">
    <property type="protein sequence ID" value="MFB9109518.1"/>
    <property type="molecule type" value="Genomic_DNA"/>
</dbReference>
<comment type="caution">
    <text evidence="2">The sequence shown here is derived from an EMBL/GenBank/DDBJ whole genome shotgun (WGS) entry which is preliminary data.</text>
</comment>
<keyword evidence="2" id="KW-0808">Transferase</keyword>
<name>A0ABV5HCC0_9FLAO</name>
<dbReference type="Pfam" id="PF00583">
    <property type="entry name" value="Acetyltransf_1"/>
    <property type="match status" value="1"/>
</dbReference>
<accession>A0ABV5HCC0</accession>
<organism evidence="2 3">
    <name type="scientific">Flavobacterium gyeonganense</name>
    <dbReference type="NCBI Taxonomy" id="1310418"/>
    <lineage>
        <taxon>Bacteria</taxon>
        <taxon>Pseudomonadati</taxon>
        <taxon>Bacteroidota</taxon>
        <taxon>Flavobacteriia</taxon>
        <taxon>Flavobacteriales</taxon>
        <taxon>Flavobacteriaceae</taxon>
        <taxon>Flavobacterium</taxon>
    </lineage>
</organism>
<dbReference type="InterPro" id="IPR016181">
    <property type="entry name" value="Acyl_CoA_acyltransferase"/>
</dbReference>
<dbReference type="CDD" id="cd04301">
    <property type="entry name" value="NAT_SF"/>
    <property type="match status" value="1"/>
</dbReference>
<dbReference type="GO" id="GO:0016746">
    <property type="term" value="F:acyltransferase activity"/>
    <property type="evidence" value="ECO:0007669"/>
    <property type="project" value="UniProtKB-KW"/>
</dbReference>
<feature type="domain" description="N-acetyltransferase" evidence="1">
    <location>
        <begin position="1"/>
        <end position="142"/>
    </location>
</feature>
<proteinExistence type="predicted"/>
<keyword evidence="3" id="KW-1185">Reference proteome</keyword>
<evidence type="ECO:0000313" key="3">
    <source>
        <dbReference type="Proteomes" id="UP001589562"/>
    </source>
</evidence>
<dbReference type="RefSeq" id="WP_278010108.1">
    <property type="nucleotide sequence ID" value="NZ_CP121112.1"/>
</dbReference>
<protein>
    <submittedName>
        <fullName evidence="2">GNAT family N-acetyltransferase</fullName>
        <ecNumber evidence="2">2.3.-.-</ecNumber>
    </submittedName>
</protein>
<dbReference type="Proteomes" id="UP001589562">
    <property type="component" value="Unassembled WGS sequence"/>
</dbReference>
<dbReference type="InterPro" id="IPR000182">
    <property type="entry name" value="GNAT_dom"/>
</dbReference>
<reference evidence="2 3" key="1">
    <citation type="submission" date="2024-09" db="EMBL/GenBank/DDBJ databases">
        <authorList>
            <person name="Sun Q."/>
            <person name="Mori K."/>
        </authorList>
    </citation>
    <scope>NUCLEOTIDE SEQUENCE [LARGE SCALE GENOMIC DNA]</scope>
    <source>
        <strain evidence="2 3">CECT 8365</strain>
    </source>
</reference>
<evidence type="ECO:0000313" key="2">
    <source>
        <dbReference type="EMBL" id="MFB9109518.1"/>
    </source>
</evidence>
<gene>
    <name evidence="2" type="ORF">ACFFVK_13105</name>
</gene>
<dbReference type="EC" id="2.3.-.-" evidence="2"/>
<dbReference type="Gene3D" id="3.40.630.30">
    <property type="match status" value="1"/>
</dbReference>